<dbReference type="KEGG" id="csq:CSCA_0861"/>
<evidence type="ECO:0000256" key="16">
    <source>
        <dbReference type="RuleBase" id="RU003560"/>
    </source>
</evidence>
<dbReference type="STRING" id="1548.CSCA_0861"/>
<accession>A0A0E3GQ56</accession>
<name>A0A0E3GQ56_CLOSL</name>
<sequence length="450" mass="50048">MGANIENCKNIVKQDNEVVGAACRVPYYPLVIKRGRGAIIEDEDGNEYIDMLSSAAATNIGHCHPKVVEAITEQAKEIIHYTPVYTYHESLVELAKELTEITPGNFKKKVIFGLTGSDSNDGMIKLARAYTGRSKIISFVGAYHGSTYGSLSISAISLNMRRKIGPLLPDVHYISYPHCYRCKFGKKEESCNLECIQELEDSFKNYIPEEEVAVVVMEAIQGDSGLIVPPRKYVEKLYSICKDKGILFAVDEVQQGFGRTGKWFGIENFNVEPDIIVVGKSIASGMPMSAIIARAEIMESLGPPAHTFTTMGNPICCKAALATIKVIKEEGLLEYSRKLGEYAKERFNKMKNKYPLIGDVRGIGLNIGVDLVKNINTKERDKEAAAKICYRCWEKGVLLTFFANNVLRVQPPLVITREQMDKALDIIEASIVEYLRGDIPDEVLEVAKGW</sequence>
<dbReference type="PANTHER" id="PTHR11986">
    <property type="entry name" value="AMINOTRANSFERASE CLASS III"/>
    <property type="match status" value="1"/>
</dbReference>
<dbReference type="PANTHER" id="PTHR11986:SF58">
    <property type="entry name" value="LEUCINE_METHIONINE RACEMASE"/>
    <property type="match status" value="1"/>
</dbReference>
<keyword evidence="7 17" id="KW-0032">Aminotransferase</keyword>
<dbReference type="Gene3D" id="3.90.1150.10">
    <property type="entry name" value="Aspartate Aminotransferase, domain 1"/>
    <property type="match status" value="1"/>
</dbReference>
<dbReference type="FunFam" id="3.40.640.10:FF:000013">
    <property type="entry name" value="4-aminobutyrate aminotransferase"/>
    <property type="match status" value="1"/>
</dbReference>
<dbReference type="EC" id="2.6.1.22" evidence="5"/>
<evidence type="ECO:0000256" key="8">
    <source>
        <dbReference type="ARBA" id="ARBA00022679"/>
    </source>
</evidence>
<dbReference type="SUPFAM" id="SSF53383">
    <property type="entry name" value="PLP-dependent transferases"/>
    <property type="match status" value="1"/>
</dbReference>
<evidence type="ECO:0000256" key="11">
    <source>
        <dbReference type="ARBA" id="ARBA00030204"/>
    </source>
</evidence>
<organism evidence="17 18">
    <name type="scientific">Clostridium scatologenes</name>
    <dbReference type="NCBI Taxonomy" id="1548"/>
    <lineage>
        <taxon>Bacteria</taxon>
        <taxon>Bacillati</taxon>
        <taxon>Bacillota</taxon>
        <taxon>Clostridia</taxon>
        <taxon>Eubacteriales</taxon>
        <taxon>Clostridiaceae</taxon>
        <taxon>Clostridium</taxon>
    </lineage>
</organism>
<evidence type="ECO:0000256" key="2">
    <source>
        <dbReference type="ARBA" id="ARBA00001933"/>
    </source>
</evidence>
<comment type="catalytic activity">
    <reaction evidence="1">
        <text>(S)-3-amino-2-methylpropanoate + 2-oxoglutarate = 2-methyl-3-oxopropanoate + L-glutamate</text>
        <dbReference type="Rhea" id="RHEA:13993"/>
        <dbReference type="ChEBI" id="CHEBI:16810"/>
        <dbReference type="ChEBI" id="CHEBI:29985"/>
        <dbReference type="ChEBI" id="CHEBI:57700"/>
        <dbReference type="ChEBI" id="CHEBI:58655"/>
        <dbReference type="EC" id="2.6.1.22"/>
    </reaction>
</comment>
<dbReference type="EMBL" id="CP009933">
    <property type="protein sequence ID" value="AKA67986.1"/>
    <property type="molecule type" value="Genomic_DNA"/>
</dbReference>
<dbReference type="GO" id="GO:0042802">
    <property type="term" value="F:identical protein binding"/>
    <property type="evidence" value="ECO:0007669"/>
    <property type="project" value="TreeGrafter"/>
</dbReference>
<dbReference type="HOGENOM" id="CLU_016922_10_0_9"/>
<dbReference type="InterPro" id="IPR005814">
    <property type="entry name" value="Aminotrans_3"/>
</dbReference>
<evidence type="ECO:0000256" key="6">
    <source>
        <dbReference type="ARBA" id="ARBA00012912"/>
    </source>
</evidence>
<dbReference type="RefSeq" id="WP_029955257.1">
    <property type="nucleotide sequence ID" value="NZ_CP009933.1"/>
</dbReference>
<comment type="catalytic activity">
    <reaction evidence="14">
        <text>4-aminobutanoate + 2-oxoglutarate = succinate semialdehyde + L-glutamate</text>
        <dbReference type="Rhea" id="RHEA:23352"/>
        <dbReference type="ChEBI" id="CHEBI:16810"/>
        <dbReference type="ChEBI" id="CHEBI:29985"/>
        <dbReference type="ChEBI" id="CHEBI:57706"/>
        <dbReference type="ChEBI" id="CHEBI:59888"/>
        <dbReference type="EC" id="2.6.1.19"/>
    </reaction>
</comment>
<evidence type="ECO:0000256" key="12">
    <source>
        <dbReference type="ARBA" id="ARBA00030857"/>
    </source>
</evidence>
<evidence type="ECO:0000256" key="9">
    <source>
        <dbReference type="ARBA" id="ARBA00022898"/>
    </source>
</evidence>
<dbReference type="InterPro" id="IPR015424">
    <property type="entry name" value="PyrdxlP-dep_Trfase"/>
</dbReference>
<protein>
    <recommendedName>
        <fullName evidence="12">(S)-3-amino-2-methylpropionate transaminase</fullName>
        <ecNumber evidence="6">2.6.1.19</ecNumber>
        <ecNumber evidence="5">2.6.1.22</ecNumber>
    </recommendedName>
    <alternativeName>
        <fullName evidence="13">GABA aminotransferase</fullName>
    </alternativeName>
    <alternativeName>
        <fullName evidence="11">Gamma-amino-N-butyrate transaminase</fullName>
    </alternativeName>
    <alternativeName>
        <fullName evidence="15">Glutamate:succinic semialdehyde transaminase</fullName>
    </alternativeName>
    <alternativeName>
        <fullName evidence="10">L-AIBAT</fullName>
    </alternativeName>
</protein>
<comment type="pathway">
    <text evidence="3">Amino-acid degradation; 4-aminobutanoate degradation.</text>
</comment>
<dbReference type="NCBIfam" id="NF006228">
    <property type="entry name" value="PRK08360.1"/>
    <property type="match status" value="1"/>
</dbReference>
<evidence type="ECO:0000256" key="10">
    <source>
        <dbReference type="ARBA" id="ARBA00029760"/>
    </source>
</evidence>
<gene>
    <name evidence="17" type="ORF">CSCA_0861</name>
</gene>
<keyword evidence="8 17" id="KW-0808">Transferase</keyword>
<dbReference type="GO" id="GO:0047298">
    <property type="term" value="F:(S)-3-amino-2-methylpropionate transaminase activity"/>
    <property type="evidence" value="ECO:0007669"/>
    <property type="project" value="UniProtKB-EC"/>
</dbReference>
<evidence type="ECO:0000256" key="7">
    <source>
        <dbReference type="ARBA" id="ARBA00022576"/>
    </source>
</evidence>
<keyword evidence="18" id="KW-1185">Reference proteome</keyword>
<dbReference type="PROSITE" id="PS00600">
    <property type="entry name" value="AA_TRANSFER_CLASS_3"/>
    <property type="match status" value="1"/>
</dbReference>
<dbReference type="PIRSF" id="PIRSF000521">
    <property type="entry name" value="Transaminase_4ab_Lys_Orn"/>
    <property type="match status" value="1"/>
</dbReference>
<dbReference type="AlphaFoldDB" id="A0A0E3GQ56"/>
<dbReference type="Pfam" id="PF00202">
    <property type="entry name" value="Aminotran_3"/>
    <property type="match status" value="1"/>
</dbReference>
<dbReference type="GO" id="GO:0030170">
    <property type="term" value="F:pyridoxal phosphate binding"/>
    <property type="evidence" value="ECO:0007669"/>
    <property type="project" value="InterPro"/>
</dbReference>
<keyword evidence="9 16" id="KW-0663">Pyridoxal phosphate</keyword>
<evidence type="ECO:0000256" key="1">
    <source>
        <dbReference type="ARBA" id="ARBA00001750"/>
    </source>
</evidence>
<dbReference type="CDD" id="cd00610">
    <property type="entry name" value="OAT_like"/>
    <property type="match status" value="1"/>
</dbReference>
<evidence type="ECO:0000256" key="3">
    <source>
        <dbReference type="ARBA" id="ARBA00005176"/>
    </source>
</evidence>
<dbReference type="NCBIfam" id="NF006368">
    <property type="entry name" value="PRK08593.1"/>
    <property type="match status" value="1"/>
</dbReference>
<evidence type="ECO:0000256" key="4">
    <source>
        <dbReference type="ARBA" id="ARBA00008954"/>
    </source>
</evidence>
<evidence type="ECO:0000256" key="14">
    <source>
        <dbReference type="ARBA" id="ARBA00048021"/>
    </source>
</evidence>
<comment type="cofactor">
    <cofactor evidence="2">
        <name>pyridoxal 5'-phosphate</name>
        <dbReference type="ChEBI" id="CHEBI:597326"/>
    </cofactor>
</comment>
<reference evidence="17 18" key="1">
    <citation type="journal article" date="2015" name="J. Biotechnol.">
        <title>Complete genome sequence of a malodorant-producing acetogen, Clostridium scatologenes ATCC 25775(T).</title>
        <authorList>
            <person name="Zhu Z."/>
            <person name="Guo T."/>
            <person name="Zheng H."/>
            <person name="Song T."/>
            <person name="Ouyang P."/>
            <person name="Xie J."/>
        </authorList>
    </citation>
    <scope>NUCLEOTIDE SEQUENCE [LARGE SCALE GENOMIC DNA]</scope>
    <source>
        <strain evidence="17 18">ATCC 25775</strain>
    </source>
</reference>
<dbReference type="InterPro" id="IPR050103">
    <property type="entry name" value="Class-III_PLP-dep_AT"/>
</dbReference>
<evidence type="ECO:0000256" key="15">
    <source>
        <dbReference type="ARBA" id="ARBA00050054"/>
    </source>
</evidence>
<comment type="similarity">
    <text evidence="4 16">Belongs to the class-III pyridoxal-phosphate-dependent aminotransferase family.</text>
</comment>
<dbReference type="Gene3D" id="3.40.640.10">
    <property type="entry name" value="Type I PLP-dependent aspartate aminotransferase-like (Major domain)"/>
    <property type="match status" value="1"/>
</dbReference>
<proteinExistence type="inferred from homology"/>
<dbReference type="InterPro" id="IPR015422">
    <property type="entry name" value="PyrdxlP-dep_Trfase_small"/>
</dbReference>
<dbReference type="InterPro" id="IPR015421">
    <property type="entry name" value="PyrdxlP-dep_Trfase_major"/>
</dbReference>
<evidence type="ECO:0000313" key="18">
    <source>
        <dbReference type="Proteomes" id="UP000033115"/>
    </source>
</evidence>
<dbReference type="EC" id="2.6.1.19" evidence="6"/>
<dbReference type="GO" id="GO:0034386">
    <property type="term" value="F:4-aminobutyrate:2-oxoglutarate transaminase activity"/>
    <property type="evidence" value="ECO:0007669"/>
    <property type="project" value="UniProtKB-EC"/>
</dbReference>
<evidence type="ECO:0000256" key="13">
    <source>
        <dbReference type="ARBA" id="ARBA00031787"/>
    </source>
</evidence>
<evidence type="ECO:0000256" key="5">
    <source>
        <dbReference type="ARBA" id="ARBA00012876"/>
    </source>
</evidence>
<dbReference type="Proteomes" id="UP000033115">
    <property type="component" value="Chromosome"/>
</dbReference>
<dbReference type="InterPro" id="IPR049704">
    <property type="entry name" value="Aminotrans_3_PPA_site"/>
</dbReference>
<evidence type="ECO:0000313" key="17">
    <source>
        <dbReference type="EMBL" id="AKA67986.1"/>
    </source>
</evidence>